<dbReference type="RefSeq" id="WP_077588170.1">
    <property type="nucleotide sequence ID" value="NZ_CP019640.1"/>
</dbReference>
<gene>
    <name evidence="2" type="ORF">B0X71_03650</name>
</gene>
<dbReference type="AlphaFoldDB" id="A0A1Q2KX91"/>
<sequence>MLKKVLNKLFTANSTSAVETPPNPPQTKMYLYEPNQQELEAIIQSPFPDGKAPGYVYFVQEYLNGTFKIGKTKNIEKRMNVFGVKLPFENQLVFLIKCADHHQAEAVFHKHFADKRLEGEWFALTKEDVTWVREGKYTPEIEQTIFPPPPVPTDSSDEKPLTKKQLEYARKLLEKLSVDYELTKDYAELTQKDLNRLSGYFRFKNKGALTNLVKAGVLKPKS</sequence>
<dbReference type="EMBL" id="CP019640">
    <property type="protein sequence ID" value="AQQ52292.1"/>
    <property type="molecule type" value="Genomic_DNA"/>
</dbReference>
<dbReference type="OrthoDB" id="647741at2"/>
<evidence type="ECO:0000259" key="1">
    <source>
        <dbReference type="SMART" id="SM00974"/>
    </source>
</evidence>
<organism evidence="2 3">
    <name type="scientific">Planococcus lenghuensis</name>
    <dbReference type="NCBI Taxonomy" id="2213202"/>
    <lineage>
        <taxon>Bacteria</taxon>
        <taxon>Bacillati</taxon>
        <taxon>Bacillota</taxon>
        <taxon>Bacilli</taxon>
        <taxon>Bacillales</taxon>
        <taxon>Caryophanaceae</taxon>
        <taxon>Planococcus</taxon>
    </lineage>
</organism>
<evidence type="ECO:0000313" key="3">
    <source>
        <dbReference type="Proteomes" id="UP000188184"/>
    </source>
</evidence>
<dbReference type="SMART" id="SM00974">
    <property type="entry name" value="T5orf172"/>
    <property type="match status" value="1"/>
</dbReference>
<dbReference type="InterPro" id="IPR018306">
    <property type="entry name" value="Phage_T5_Orf172_DNA-bd"/>
</dbReference>
<feature type="domain" description="Bacteriophage T5 Orf172 DNA-binding" evidence="1">
    <location>
        <begin position="61"/>
        <end position="136"/>
    </location>
</feature>
<proteinExistence type="predicted"/>
<dbReference type="KEGG" id="pmar:B0X71_03650"/>
<protein>
    <recommendedName>
        <fullName evidence="1">Bacteriophage T5 Orf172 DNA-binding domain-containing protein</fullName>
    </recommendedName>
</protein>
<dbReference type="Pfam" id="PF13455">
    <property type="entry name" value="MUG113"/>
    <property type="match status" value="1"/>
</dbReference>
<reference evidence="2 3" key="1">
    <citation type="submission" date="2017-02" db="EMBL/GenBank/DDBJ databases">
        <title>The complete genomic sequence of a novel cold adapted crude oil-degrading bacterium Planococcus qaidamina Y42.</title>
        <authorList>
            <person name="Yang R."/>
        </authorList>
    </citation>
    <scope>NUCLEOTIDE SEQUENCE [LARGE SCALE GENOMIC DNA]</scope>
    <source>
        <strain evidence="2 3">Y42</strain>
    </source>
</reference>
<keyword evidence="3" id="KW-1185">Reference proteome</keyword>
<dbReference type="Proteomes" id="UP000188184">
    <property type="component" value="Chromosome"/>
</dbReference>
<accession>A0A1Q2KX91</accession>
<name>A0A1Q2KX91_9BACL</name>
<evidence type="ECO:0000313" key="2">
    <source>
        <dbReference type="EMBL" id="AQQ52292.1"/>
    </source>
</evidence>